<comment type="similarity">
    <text evidence="3">Belongs to the LptF/LptG family.</text>
</comment>
<dbReference type="RefSeq" id="WP_203170910.1">
    <property type="nucleotide sequence ID" value="NZ_JAEVLS010000009.1"/>
</dbReference>
<evidence type="ECO:0000256" key="3">
    <source>
        <dbReference type="ARBA" id="ARBA00007725"/>
    </source>
</evidence>
<name>A0ABS1X6A6_9GAMM</name>
<dbReference type="NCBIfam" id="TIGR04408">
    <property type="entry name" value="LptG_lptG"/>
    <property type="match status" value="1"/>
</dbReference>
<evidence type="ECO:0000256" key="9">
    <source>
        <dbReference type="SAM" id="Phobius"/>
    </source>
</evidence>
<evidence type="ECO:0000256" key="7">
    <source>
        <dbReference type="ARBA" id="ARBA00023136"/>
    </source>
</evidence>
<protein>
    <submittedName>
        <fullName evidence="10">LPS export ABC transporter permease LptG</fullName>
    </submittedName>
</protein>
<feature type="transmembrane region" description="Helical" evidence="9">
    <location>
        <begin position="100"/>
        <end position="123"/>
    </location>
</feature>
<evidence type="ECO:0000313" key="11">
    <source>
        <dbReference type="Proteomes" id="UP000661077"/>
    </source>
</evidence>
<keyword evidence="4" id="KW-1003">Cell membrane</keyword>
<keyword evidence="5 9" id="KW-0812">Transmembrane</keyword>
<accession>A0ABS1X6A6</accession>
<keyword evidence="11" id="KW-1185">Reference proteome</keyword>
<evidence type="ECO:0000256" key="2">
    <source>
        <dbReference type="ARBA" id="ARBA00004651"/>
    </source>
</evidence>
<evidence type="ECO:0000256" key="8">
    <source>
        <dbReference type="ARBA" id="ARBA00026081"/>
    </source>
</evidence>
<gene>
    <name evidence="10" type="primary">lptG</name>
    <name evidence="10" type="ORF">JM946_28760</name>
</gene>
<dbReference type="PANTHER" id="PTHR33529:SF2">
    <property type="entry name" value="LIPOPOLYSACCHARIDE EXPORT SYSTEM PERMEASE PROTEIN LPTG"/>
    <property type="match status" value="1"/>
</dbReference>
<comment type="function">
    <text evidence="1">Part of the ABC transporter complex LptBFG involved in the translocation of lipopolysaccharide (LPS) from the inner membrane to the outer membrane.</text>
</comment>
<evidence type="ECO:0000256" key="6">
    <source>
        <dbReference type="ARBA" id="ARBA00022989"/>
    </source>
</evidence>
<comment type="subcellular location">
    <subcellularLocation>
        <location evidence="2">Cell membrane</location>
        <topology evidence="2">Multi-pass membrane protein</topology>
    </subcellularLocation>
</comment>
<keyword evidence="7 9" id="KW-0472">Membrane</keyword>
<dbReference type="Pfam" id="PF03739">
    <property type="entry name" value="LptF_LptG"/>
    <property type="match status" value="1"/>
</dbReference>
<evidence type="ECO:0000313" key="10">
    <source>
        <dbReference type="EMBL" id="MBM0108743.1"/>
    </source>
</evidence>
<feature type="transmembrane region" description="Helical" evidence="9">
    <location>
        <begin position="305"/>
        <end position="322"/>
    </location>
</feature>
<dbReference type="PANTHER" id="PTHR33529">
    <property type="entry name" value="SLR0882 PROTEIN-RELATED"/>
    <property type="match status" value="1"/>
</dbReference>
<feature type="transmembrane region" description="Helical" evidence="9">
    <location>
        <begin position="271"/>
        <end position="293"/>
    </location>
</feature>
<keyword evidence="6 9" id="KW-1133">Transmembrane helix</keyword>
<dbReference type="InterPro" id="IPR030923">
    <property type="entry name" value="LptG"/>
</dbReference>
<reference evidence="10 11" key="1">
    <citation type="journal article" date="2021" name="Int. J. Syst. Evol. Microbiol.">
        <title>Steroidobacter gossypii sp. nov., isolated from soil of cotton cropping field.</title>
        <authorList>
            <person name="Huang R."/>
            <person name="Yang S."/>
            <person name="Zhen C."/>
            <person name="Liu W."/>
        </authorList>
    </citation>
    <scope>NUCLEOTIDE SEQUENCE [LARGE SCALE GENOMIC DNA]</scope>
    <source>
        <strain evidence="10 11">S1-65</strain>
    </source>
</reference>
<organism evidence="10 11">
    <name type="scientific">Steroidobacter gossypii</name>
    <dbReference type="NCBI Taxonomy" id="2805490"/>
    <lineage>
        <taxon>Bacteria</taxon>
        <taxon>Pseudomonadati</taxon>
        <taxon>Pseudomonadota</taxon>
        <taxon>Gammaproteobacteria</taxon>
        <taxon>Steroidobacterales</taxon>
        <taxon>Steroidobacteraceae</taxon>
        <taxon>Steroidobacter</taxon>
    </lineage>
</organism>
<evidence type="ECO:0000256" key="5">
    <source>
        <dbReference type="ARBA" id="ARBA00022692"/>
    </source>
</evidence>
<dbReference type="Proteomes" id="UP000661077">
    <property type="component" value="Unassembled WGS sequence"/>
</dbReference>
<sequence>MTSILSRYVIKAVLGNTALVMLVLLALSGLYLFITQQDDIGVGTFSVEDAFMFVGLTLPKYAFDLLPIAALIGSLLALGNLGRTLELVVVRAAGVSTMRIALWTFMAGLILMIFTAVIGELVAPPMEQYGRKLKTFAKFNDYSMAGNNSAWAKDGDMMISVRQQSADNRYGGVYVFHFDAQRRLRSVGHANNASIDENNKWQLENYVESSINDEFVTTRKEPETELQTHLSPEFLGLAVLEADALTGRGLRTYIQHLRSNGLDSRTYETAFWARIARTVAVSIIVVLAVPFAFGPMRSTGTGARTVVGIMIGVVFFLLARMLESGGEVFNMPPVMVAWLPTLLLAIITTIAVSRVR</sequence>
<feature type="transmembrane region" description="Helical" evidence="9">
    <location>
        <begin position="334"/>
        <end position="352"/>
    </location>
</feature>
<dbReference type="InterPro" id="IPR005495">
    <property type="entry name" value="LptG/LptF_permease"/>
</dbReference>
<feature type="transmembrane region" description="Helical" evidence="9">
    <location>
        <begin position="12"/>
        <end position="34"/>
    </location>
</feature>
<feature type="transmembrane region" description="Helical" evidence="9">
    <location>
        <begin position="61"/>
        <end position="79"/>
    </location>
</feature>
<evidence type="ECO:0000256" key="4">
    <source>
        <dbReference type="ARBA" id="ARBA00022475"/>
    </source>
</evidence>
<comment type="subunit">
    <text evidence="8">Component of the lipopolysaccharide transport and assembly complex. The LptBFG transporter is composed of two ATP-binding proteins (LptB) and two transmembrane proteins (LptF and LptG).</text>
</comment>
<evidence type="ECO:0000256" key="1">
    <source>
        <dbReference type="ARBA" id="ARBA00002265"/>
    </source>
</evidence>
<comment type="caution">
    <text evidence="10">The sequence shown here is derived from an EMBL/GenBank/DDBJ whole genome shotgun (WGS) entry which is preliminary data.</text>
</comment>
<proteinExistence type="inferred from homology"/>
<dbReference type="EMBL" id="JAEVLS010000009">
    <property type="protein sequence ID" value="MBM0108743.1"/>
    <property type="molecule type" value="Genomic_DNA"/>
</dbReference>